<feature type="transmembrane region" description="Helical" evidence="1">
    <location>
        <begin position="339"/>
        <end position="362"/>
    </location>
</feature>
<dbReference type="RefSeq" id="WP_091528890.1">
    <property type="nucleotide sequence ID" value="NZ_FOLT01000003.1"/>
</dbReference>
<organism evidence="2 3">
    <name type="scientific">Alkalibacterium subtropicum</name>
    <dbReference type="NCBI Taxonomy" id="753702"/>
    <lineage>
        <taxon>Bacteria</taxon>
        <taxon>Bacillati</taxon>
        <taxon>Bacillota</taxon>
        <taxon>Bacilli</taxon>
        <taxon>Lactobacillales</taxon>
        <taxon>Carnobacteriaceae</taxon>
        <taxon>Alkalibacterium</taxon>
    </lineage>
</organism>
<dbReference type="EMBL" id="FOLT01000003">
    <property type="protein sequence ID" value="SFC11318.1"/>
    <property type="molecule type" value="Genomic_DNA"/>
</dbReference>
<evidence type="ECO:0000256" key="1">
    <source>
        <dbReference type="SAM" id="Phobius"/>
    </source>
</evidence>
<feature type="transmembrane region" description="Helical" evidence="1">
    <location>
        <begin position="256"/>
        <end position="273"/>
    </location>
</feature>
<keyword evidence="3" id="KW-1185">Reference proteome</keyword>
<protein>
    <recommendedName>
        <fullName evidence="4">O-antigen ligase like membrane protein</fullName>
    </recommendedName>
</protein>
<dbReference type="STRING" id="753702.SAMN04488102_10394"/>
<feature type="transmembrane region" description="Helical" evidence="1">
    <location>
        <begin position="45"/>
        <end position="62"/>
    </location>
</feature>
<feature type="transmembrane region" description="Helical" evidence="1">
    <location>
        <begin position="369"/>
        <end position="387"/>
    </location>
</feature>
<evidence type="ECO:0000313" key="3">
    <source>
        <dbReference type="Proteomes" id="UP000199612"/>
    </source>
</evidence>
<feature type="transmembrane region" description="Helical" evidence="1">
    <location>
        <begin position="130"/>
        <end position="151"/>
    </location>
</feature>
<reference evidence="3" key="1">
    <citation type="submission" date="2016-10" db="EMBL/GenBank/DDBJ databases">
        <authorList>
            <person name="Varghese N."/>
            <person name="Submissions S."/>
        </authorList>
    </citation>
    <scope>NUCLEOTIDE SEQUENCE [LARGE SCALE GENOMIC DNA]</scope>
    <source>
        <strain evidence="3">DSM 23664</strain>
    </source>
</reference>
<gene>
    <name evidence="2" type="ORF">SAMN04488102_10394</name>
</gene>
<evidence type="ECO:0008006" key="4">
    <source>
        <dbReference type="Google" id="ProtNLM"/>
    </source>
</evidence>
<feature type="transmembrane region" description="Helical" evidence="1">
    <location>
        <begin position="20"/>
        <end position="39"/>
    </location>
</feature>
<dbReference type="AlphaFoldDB" id="A0A1I1GN54"/>
<keyword evidence="1" id="KW-1133">Transmembrane helix</keyword>
<keyword evidence="1" id="KW-0812">Transmembrane</keyword>
<feature type="transmembrane region" description="Helical" evidence="1">
    <location>
        <begin position="99"/>
        <end position="118"/>
    </location>
</feature>
<accession>A0A1I1GN54</accession>
<proteinExistence type="predicted"/>
<feature type="transmembrane region" description="Helical" evidence="1">
    <location>
        <begin position="69"/>
        <end position="87"/>
    </location>
</feature>
<dbReference type="Proteomes" id="UP000199612">
    <property type="component" value="Unassembled WGS sequence"/>
</dbReference>
<keyword evidence="1" id="KW-0472">Membrane</keyword>
<name>A0A1I1GN54_9LACT</name>
<sequence>MDISFNETNVYRRYPKRWSALFLSLVSLTFLVSDWAILYSSFGDFLLAFAVLLIFLLGKVHIDKKQMLALAVIFTILALTFILSYLYNDYWFSLQRALLSTVKLIFYSVSLVLIYNYIKQNQLSPSFLRLNNGLATIAVVIGILLTLSIYLDNLELPHFVWTFTRQDTRSYLYAGNDAIVRTRSLFSEPAHLGYYLNTLFFANVMDRKVKTKKTVLFILAAGILLTLSYSMILIFVLTSMTLLVSRMLKGEFAWSYWYLAPLVLLGALVTYFWDFIDVTIIERTRIILSGEDGSANIRLFGAWEYVEPDRLLMGNGIGHTPPITNIYAYILSDFGLIGFIPYLGLTLYVLMNSLPAFIFFVMMNMAKGGYLNPAFWLFLLFVFLYGLTKEQQQDRL</sequence>
<feature type="transmembrane region" description="Helical" evidence="1">
    <location>
        <begin position="215"/>
        <end position="244"/>
    </location>
</feature>
<evidence type="ECO:0000313" key="2">
    <source>
        <dbReference type="EMBL" id="SFC11318.1"/>
    </source>
</evidence>
<dbReference type="OrthoDB" id="2155507at2"/>